<accession>A0A4Y2AXV6</accession>
<keyword evidence="2" id="KW-1185">Reference proteome</keyword>
<name>A0A4Y2AXV6_ARAVE</name>
<evidence type="ECO:0000313" key="1">
    <source>
        <dbReference type="EMBL" id="GBL83684.1"/>
    </source>
</evidence>
<dbReference type="Proteomes" id="UP000499080">
    <property type="component" value="Unassembled WGS sequence"/>
</dbReference>
<gene>
    <name evidence="1" type="ORF">AVEN_132612_1</name>
</gene>
<sequence>MHKCYKIYLSSLDNDYTCKLDALDQKVICNDISSIRNGTWIHELKNKGIYLTEIHNNSEPIEVLLGADVSGKLFTGRREELKTGLIAMETKFGWTLMGKVPHYENFKDVNMTVLNMLSQEDIPISS</sequence>
<evidence type="ECO:0008006" key="3">
    <source>
        <dbReference type="Google" id="ProtNLM"/>
    </source>
</evidence>
<protein>
    <recommendedName>
        <fullName evidence="3">Peptidase aspartic putative domain-containing protein</fullName>
    </recommendedName>
</protein>
<dbReference type="EMBL" id="BGPR01000034">
    <property type="protein sequence ID" value="GBL83684.1"/>
    <property type="molecule type" value="Genomic_DNA"/>
</dbReference>
<reference evidence="1 2" key="1">
    <citation type="journal article" date="2019" name="Sci. Rep.">
        <title>Orb-weaving spider Araneus ventricosus genome elucidates the spidroin gene catalogue.</title>
        <authorList>
            <person name="Kono N."/>
            <person name="Nakamura H."/>
            <person name="Ohtoshi R."/>
            <person name="Moran D.A.P."/>
            <person name="Shinohara A."/>
            <person name="Yoshida Y."/>
            <person name="Fujiwara M."/>
            <person name="Mori M."/>
            <person name="Tomita M."/>
            <person name="Arakawa K."/>
        </authorList>
    </citation>
    <scope>NUCLEOTIDE SEQUENCE [LARGE SCALE GENOMIC DNA]</scope>
</reference>
<organism evidence="1 2">
    <name type="scientific">Araneus ventricosus</name>
    <name type="common">Orbweaver spider</name>
    <name type="synonym">Epeira ventricosa</name>
    <dbReference type="NCBI Taxonomy" id="182803"/>
    <lineage>
        <taxon>Eukaryota</taxon>
        <taxon>Metazoa</taxon>
        <taxon>Ecdysozoa</taxon>
        <taxon>Arthropoda</taxon>
        <taxon>Chelicerata</taxon>
        <taxon>Arachnida</taxon>
        <taxon>Araneae</taxon>
        <taxon>Araneomorphae</taxon>
        <taxon>Entelegynae</taxon>
        <taxon>Araneoidea</taxon>
        <taxon>Araneidae</taxon>
        <taxon>Araneus</taxon>
    </lineage>
</organism>
<dbReference type="OrthoDB" id="6765836at2759"/>
<dbReference type="AlphaFoldDB" id="A0A4Y2AXV6"/>
<evidence type="ECO:0000313" key="2">
    <source>
        <dbReference type="Proteomes" id="UP000499080"/>
    </source>
</evidence>
<comment type="caution">
    <text evidence="1">The sequence shown here is derived from an EMBL/GenBank/DDBJ whole genome shotgun (WGS) entry which is preliminary data.</text>
</comment>
<proteinExistence type="predicted"/>